<name>A0A167H815_CALVF</name>
<keyword evidence="2" id="KW-1185">Reference proteome</keyword>
<accession>A0A167H815</accession>
<dbReference type="Proteomes" id="UP000076738">
    <property type="component" value="Unassembled WGS sequence"/>
</dbReference>
<sequence>MNADIGGDHALFGLLSDCDEVMQDLKRSQMGMPHEVRWAVSLGGGSAEDAELYYFERIGSYSRVVISAFTARDMNSILEVLGEEDRVMVYWGFSYGTMLGVTFTAMFPDLPIASSLTGVSNAVSFTMDIYKHNWIGTEGKNNAWHGCLTACAEAGPDGCALAHPQSTAKEIEGRINALADKLIRSLLPVPFTGLKSGIVAASDITAAIFSSIYQPTIWPKLAKRSQWPRKEMARHWLT</sequence>
<dbReference type="STRING" id="1330018.A0A167H815"/>
<dbReference type="OrthoDB" id="425534at2759"/>
<dbReference type="InterPro" id="IPR029058">
    <property type="entry name" value="AB_hydrolase_fold"/>
</dbReference>
<reference evidence="1 2" key="1">
    <citation type="journal article" date="2016" name="Mol. Biol. Evol.">
        <title>Comparative Genomics of Early-Diverging Mushroom-Forming Fungi Provides Insights into the Origins of Lignocellulose Decay Capabilities.</title>
        <authorList>
            <person name="Nagy L.G."/>
            <person name="Riley R."/>
            <person name="Tritt A."/>
            <person name="Adam C."/>
            <person name="Daum C."/>
            <person name="Floudas D."/>
            <person name="Sun H."/>
            <person name="Yadav J.S."/>
            <person name="Pangilinan J."/>
            <person name="Larsson K.H."/>
            <person name="Matsuura K."/>
            <person name="Barry K."/>
            <person name="Labutti K."/>
            <person name="Kuo R."/>
            <person name="Ohm R.A."/>
            <person name="Bhattacharya S.S."/>
            <person name="Shirouzu T."/>
            <person name="Yoshinaga Y."/>
            <person name="Martin F.M."/>
            <person name="Grigoriev I.V."/>
            <person name="Hibbett D.S."/>
        </authorList>
    </citation>
    <scope>NUCLEOTIDE SEQUENCE [LARGE SCALE GENOMIC DNA]</scope>
    <source>
        <strain evidence="1 2">TUFC12733</strain>
    </source>
</reference>
<evidence type="ECO:0000313" key="2">
    <source>
        <dbReference type="Proteomes" id="UP000076738"/>
    </source>
</evidence>
<evidence type="ECO:0000313" key="1">
    <source>
        <dbReference type="EMBL" id="KZO91341.1"/>
    </source>
</evidence>
<evidence type="ECO:0008006" key="3">
    <source>
        <dbReference type="Google" id="ProtNLM"/>
    </source>
</evidence>
<proteinExistence type="predicted"/>
<gene>
    <name evidence="1" type="ORF">CALVIDRAFT_362159</name>
</gene>
<protein>
    <recommendedName>
        <fullName evidence="3">AB hydrolase-1 domain-containing protein</fullName>
    </recommendedName>
</protein>
<organism evidence="1 2">
    <name type="scientific">Calocera viscosa (strain TUFC12733)</name>
    <dbReference type="NCBI Taxonomy" id="1330018"/>
    <lineage>
        <taxon>Eukaryota</taxon>
        <taxon>Fungi</taxon>
        <taxon>Dikarya</taxon>
        <taxon>Basidiomycota</taxon>
        <taxon>Agaricomycotina</taxon>
        <taxon>Dacrymycetes</taxon>
        <taxon>Dacrymycetales</taxon>
        <taxon>Dacrymycetaceae</taxon>
        <taxon>Calocera</taxon>
    </lineage>
</organism>
<dbReference type="Gene3D" id="3.40.50.1820">
    <property type="entry name" value="alpha/beta hydrolase"/>
    <property type="match status" value="1"/>
</dbReference>
<dbReference type="AlphaFoldDB" id="A0A167H815"/>
<dbReference type="EMBL" id="KV417325">
    <property type="protein sequence ID" value="KZO91341.1"/>
    <property type="molecule type" value="Genomic_DNA"/>
</dbReference>